<proteinExistence type="predicted"/>
<reference evidence="4 5" key="1">
    <citation type="submission" date="2015-10" db="EMBL/GenBank/DDBJ databases">
        <title>Draft genome sequence of Streptomyces longwoodensis DSM 41677, type strain for the species Streptomyces longwoodensis.</title>
        <authorList>
            <person name="Ruckert C."/>
            <person name="Winkler A."/>
            <person name="Kalinowski J."/>
            <person name="Kampfer P."/>
            <person name="Glaeser S."/>
        </authorList>
    </citation>
    <scope>NUCLEOTIDE SEQUENCE [LARGE SCALE GENOMIC DNA]</scope>
    <source>
        <strain evidence="4 5">DSM 41677</strain>
    </source>
</reference>
<evidence type="ECO:0000256" key="1">
    <source>
        <dbReference type="ARBA" id="ARBA00023125"/>
    </source>
</evidence>
<evidence type="ECO:0000259" key="3">
    <source>
        <dbReference type="PROSITE" id="PS50043"/>
    </source>
</evidence>
<dbReference type="Proteomes" id="UP000053271">
    <property type="component" value="Unassembled WGS sequence"/>
</dbReference>
<dbReference type="PROSITE" id="PS50043">
    <property type="entry name" value="HTH_LUXR_2"/>
    <property type="match status" value="1"/>
</dbReference>
<protein>
    <recommendedName>
        <fullName evidence="3">HTH luxR-type domain-containing protein</fullName>
    </recommendedName>
</protein>
<comment type="caution">
    <text evidence="4">The sequence shown here is derived from an EMBL/GenBank/DDBJ whole genome shotgun (WGS) entry which is preliminary data.</text>
</comment>
<gene>
    <name evidence="4" type="ORF">AQJ30_12615</name>
</gene>
<dbReference type="PRINTS" id="PR00038">
    <property type="entry name" value="HTHLUXR"/>
</dbReference>
<feature type="compositionally biased region" description="Low complexity" evidence="2">
    <location>
        <begin position="532"/>
        <end position="554"/>
    </location>
</feature>
<dbReference type="SMART" id="SM00421">
    <property type="entry name" value="HTH_LUXR"/>
    <property type="match status" value="1"/>
</dbReference>
<name>A0A117QNP3_9ACTN</name>
<dbReference type="EMBL" id="LMWS01000015">
    <property type="protein sequence ID" value="KUN38414.1"/>
    <property type="molecule type" value="Genomic_DNA"/>
</dbReference>
<dbReference type="Pfam" id="PF00196">
    <property type="entry name" value="GerE"/>
    <property type="match status" value="1"/>
</dbReference>
<dbReference type="RefSeq" id="WP_079083994.1">
    <property type="nucleotide sequence ID" value="NZ_KQ948552.1"/>
</dbReference>
<dbReference type="InterPro" id="IPR000792">
    <property type="entry name" value="Tscrpt_reg_LuxR_C"/>
</dbReference>
<dbReference type="InterPro" id="IPR027417">
    <property type="entry name" value="P-loop_NTPase"/>
</dbReference>
<keyword evidence="1" id="KW-0238">DNA-binding</keyword>
<dbReference type="Gene3D" id="1.10.10.10">
    <property type="entry name" value="Winged helix-like DNA-binding domain superfamily/Winged helix DNA-binding domain"/>
    <property type="match status" value="1"/>
</dbReference>
<evidence type="ECO:0000313" key="5">
    <source>
        <dbReference type="Proteomes" id="UP000053271"/>
    </source>
</evidence>
<evidence type="ECO:0000313" key="4">
    <source>
        <dbReference type="EMBL" id="KUN38414.1"/>
    </source>
</evidence>
<dbReference type="SUPFAM" id="SSF46894">
    <property type="entry name" value="C-terminal effector domain of the bipartite response regulators"/>
    <property type="match status" value="1"/>
</dbReference>
<dbReference type="STRING" id="68231.AQJ30_12615"/>
<dbReference type="InterPro" id="IPR036388">
    <property type="entry name" value="WH-like_DNA-bd_sf"/>
</dbReference>
<evidence type="ECO:0000256" key="2">
    <source>
        <dbReference type="SAM" id="MobiDB-lite"/>
    </source>
</evidence>
<dbReference type="SUPFAM" id="SSF52540">
    <property type="entry name" value="P-loop containing nucleoside triphosphate hydrolases"/>
    <property type="match status" value="1"/>
</dbReference>
<keyword evidence="5" id="KW-1185">Reference proteome</keyword>
<accession>A0A117QNP3</accession>
<dbReference type="GeneID" id="91425449"/>
<dbReference type="CDD" id="cd06170">
    <property type="entry name" value="LuxR_C_like"/>
    <property type="match status" value="1"/>
</dbReference>
<dbReference type="PANTHER" id="PTHR43214:SF42">
    <property type="entry name" value="TRANSCRIPTIONAL REGULATORY PROTEIN DESR"/>
    <property type="match status" value="1"/>
</dbReference>
<dbReference type="GO" id="GO:0006355">
    <property type="term" value="P:regulation of DNA-templated transcription"/>
    <property type="evidence" value="ECO:0007669"/>
    <property type="project" value="InterPro"/>
</dbReference>
<dbReference type="InterPro" id="IPR016032">
    <property type="entry name" value="Sig_transdc_resp-reg_C-effctor"/>
</dbReference>
<feature type="domain" description="HTH luxR-type" evidence="3">
    <location>
        <begin position="886"/>
        <end position="951"/>
    </location>
</feature>
<feature type="region of interest" description="Disordered" evidence="2">
    <location>
        <begin position="523"/>
        <end position="554"/>
    </location>
</feature>
<dbReference type="PANTHER" id="PTHR43214">
    <property type="entry name" value="TWO-COMPONENT RESPONSE REGULATOR"/>
    <property type="match status" value="1"/>
</dbReference>
<sequence length="957" mass="98902">MTGQTTVRHTAPAVVRRDRPTAVPERAEAPVAAGEARLVTGEPGCGRSRFLDRAARAFTAGPVVHVRADPAAATVPYAGLRALLGLFAEPNAHRPAAPPRNGRHALDPLDPLEAPSADAALRSALRTASADGPLLVCVDDAHLWDPASRAALGRLGRDPRAAGAVGLLLTAPGHRPLDPEFAGIPPLRLDPLTAAASAALLDEETGGSLDRGVRDDLVAEAEGNPALLLALLRSLTPAQLRGHAPLPRPLADAELLTALVGGCPSALTAGEEHVLLTAAAAVREAEDGSAAVAPVRRALARLIGGAPAARLDPPPDLLVLGDGRLRFRSALVRRALYARAGERGRRAAHRALAAQETGLPGLLHHAWAEPADAAAATDGAAAALATALAAAAADPAVPASPRLRCAALARAADLTGDGPDQARHRLAAAQQALLAGQPHRALRLLDAVRNGAPDVELRGRAELLRGAALLRDGPVDEARATLLLAKSLLAAHAPAAALAATLGAADAAWAAGDVPGCLEALAEGRGEKEPEAPSGTSAGPGAASADPAASLASGDDVLREHRRGMLALLERRFGAAERSLRRVVDAAAPGDRVETLLRAAAAALLMGDLVGARGAATAALVAARTQGEAAALGPALEYLAYTELRAGRHGLARTHAEEGLRAAHRAGQRNTAAHHHAAQALAASIDGDADAVARHVRHAQDISLRHGLAQAATLAEWALARADLGDGRPAEAADRLGPLVRPGPGRGHFAVWMLAVPCFVEAAARAGRGGSAGPVVEEFAEWARFGADPQAPAQLLRCRALLAPPDRADGLYESALALHDTAGGDFERARTEFLYGQWLRRRRRLREARDRLGAALVGFERCGARAWAEQARAELRANGTSAGGARAGDLSALTPQQLRIVRHVAGGATNREIAQALTVSTRTVDYHLRKVFAALGVRSRVELARLVEQTEKTPAHP</sequence>
<dbReference type="GO" id="GO:0003677">
    <property type="term" value="F:DNA binding"/>
    <property type="evidence" value="ECO:0007669"/>
    <property type="project" value="UniProtKB-KW"/>
</dbReference>
<dbReference type="InterPro" id="IPR039420">
    <property type="entry name" value="WalR-like"/>
</dbReference>
<organism evidence="4 5">
    <name type="scientific">Streptomyces longwoodensis</name>
    <dbReference type="NCBI Taxonomy" id="68231"/>
    <lineage>
        <taxon>Bacteria</taxon>
        <taxon>Bacillati</taxon>
        <taxon>Actinomycetota</taxon>
        <taxon>Actinomycetes</taxon>
        <taxon>Kitasatosporales</taxon>
        <taxon>Streptomycetaceae</taxon>
        <taxon>Streptomyces</taxon>
    </lineage>
</organism>
<dbReference type="AlphaFoldDB" id="A0A117QNP3"/>